<keyword evidence="2" id="KW-1185">Reference proteome</keyword>
<protein>
    <recommendedName>
        <fullName evidence="3">Zn-dependent hydrolase</fullName>
    </recommendedName>
</protein>
<sequence length="69" mass="7768">MLWGSVITMTRNDIISIAKLLPQSKILAVHMDAINHCKLSRTELTKLVHELHLEDSILIPEDGETLSFS</sequence>
<comment type="caution">
    <text evidence="1">The sequence shown here is derived from an EMBL/GenBank/DDBJ whole genome shotgun (WGS) entry which is preliminary data.</text>
</comment>
<evidence type="ECO:0008006" key="3">
    <source>
        <dbReference type="Google" id="ProtNLM"/>
    </source>
</evidence>
<gene>
    <name evidence="1" type="ORF">J2Z32_002939</name>
</gene>
<reference evidence="1 2" key="1">
    <citation type="submission" date="2021-03" db="EMBL/GenBank/DDBJ databases">
        <title>Genomic Encyclopedia of Type Strains, Phase IV (KMG-IV): sequencing the most valuable type-strain genomes for metagenomic binning, comparative biology and taxonomic classification.</title>
        <authorList>
            <person name="Goeker M."/>
        </authorList>
    </citation>
    <scope>NUCLEOTIDE SEQUENCE [LARGE SCALE GENOMIC DNA]</scope>
    <source>
        <strain evidence="1 2">DSM 14349</strain>
    </source>
</reference>
<proteinExistence type="predicted"/>
<name>A0ABS4FUP7_9BACL</name>
<accession>A0ABS4FUP7</accession>
<dbReference type="Proteomes" id="UP001519272">
    <property type="component" value="Unassembled WGS sequence"/>
</dbReference>
<evidence type="ECO:0000313" key="2">
    <source>
        <dbReference type="Proteomes" id="UP001519272"/>
    </source>
</evidence>
<organism evidence="1 2">
    <name type="scientific">Paenibacillus turicensis</name>
    <dbReference type="NCBI Taxonomy" id="160487"/>
    <lineage>
        <taxon>Bacteria</taxon>
        <taxon>Bacillati</taxon>
        <taxon>Bacillota</taxon>
        <taxon>Bacilli</taxon>
        <taxon>Bacillales</taxon>
        <taxon>Paenibacillaceae</taxon>
        <taxon>Paenibacillus</taxon>
    </lineage>
</organism>
<dbReference type="RefSeq" id="WP_210089887.1">
    <property type="nucleotide sequence ID" value="NZ_JAGGKG010000014.1"/>
</dbReference>
<dbReference type="EMBL" id="JAGGKG010000014">
    <property type="protein sequence ID" value="MBP1906290.1"/>
    <property type="molecule type" value="Genomic_DNA"/>
</dbReference>
<dbReference type="Gene3D" id="3.60.15.10">
    <property type="entry name" value="Ribonuclease Z/Hydroxyacylglutathione hydrolase-like"/>
    <property type="match status" value="1"/>
</dbReference>
<evidence type="ECO:0000313" key="1">
    <source>
        <dbReference type="EMBL" id="MBP1906290.1"/>
    </source>
</evidence>
<dbReference type="InterPro" id="IPR036866">
    <property type="entry name" value="RibonucZ/Hydroxyglut_hydro"/>
</dbReference>